<dbReference type="OrthoDB" id="691001at2759"/>
<gene>
    <name evidence="1" type="ORF">BRADI_3g14540v3</name>
</gene>
<reference evidence="1 2" key="1">
    <citation type="journal article" date="2010" name="Nature">
        <title>Genome sequencing and analysis of the model grass Brachypodium distachyon.</title>
        <authorList>
            <consortium name="International Brachypodium Initiative"/>
        </authorList>
    </citation>
    <scope>NUCLEOTIDE SEQUENCE [LARGE SCALE GENOMIC DNA]</scope>
    <source>
        <strain evidence="1 2">Bd21</strain>
    </source>
</reference>
<dbReference type="InParanoid" id="A0A2K2CX41"/>
<dbReference type="Gramene" id="PNT66597">
    <property type="protein sequence ID" value="PNT66597"/>
    <property type="gene ID" value="BRADI_3g14540v3"/>
</dbReference>
<dbReference type="InterPro" id="IPR032675">
    <property type="entry name" value="LRR_dom_sf"/>
</dbReference>
<dbReference type="InterPro" id="IPR050905">
    <property type="entry name" value="Plant_NBS-LRR"/>
</dbReference>
<dbReference type="Proteomes" id="UP000008810">
    <property type="component" value="Chromosome 3"/>
</dbReference>
<keyword evidence="3" id="KW-1185">Reference proteome</keyword>
<reference evidence="2" key="3">
    <citation type="submission" date="2018-08" db="UniProtKB">
        <authorList>
            <consortium name="EnsemblPlants"/>
        </authorList>
    </citation>
    <scope>IDENTIFICATION</scope>
    <source>
        <strain evidence="2">cv. Bd21</strain>
    </source>
</reference>
<organism evidence="1">
    <name type="scientific">Brachypodium distachyon</name>
    <name type="common">Purple false brome</name>
    <name type="synonym">Trachynia distachya</name>
    <dbReference type="NCBI Taxonomy" id="15368"/>
    <lineage>
        <taxon>Eukaryota</taxon>
        <taxon>Viridiplantae</taxon>
        <taxon>Streptophyta</taxon>
        <taxon>Embryophyta</taxon>
        <taxon>Tracheophyta</taxon>
        <taxon>Spermatophyta</taxon>
        <taxon>Magnoliopsida</taxon>
        <taxon>Liliopsida</taxon>
        <taxon>Poales</taxon>
        <taxon>Poaceae</taxon>
        <taxon>BOP clade</taxon>
        <taxon>Pooideae</taxon>
        <taxon>Stipodae</taxon>
        <taxon>Brachypodieae</taxon>
        <taxon>Brachypodium</taxon>
    </lineage>
</organism>
<dbReference type="SUPFAM" id="SSF52047">
    <property type="entry name" value="RNI-like"/>
    <property type="match status" value="2"/>
</dbReference>
<dbReference type="EMBL" id="CM000882">
    <property type="protein sequence ID" value="PNT66597.1"/>
    <property type="molecule type" value="Genomic_DNA"/>
</dbReference>
<dbReference type="Gene3D" id="3.80.10.10">
    <property type="entry name" value="Ribonuclease Inhibitor"/>
    <property type="match status" value="2"/>
</dbReference>
<accession>A0A2K2CX41</accession>
<protein>
    <submittedName>
        <fullName evidence="1 2">Uncharacterized protein</fullName>
    </submittedName>
</protein>
<dbReference type="AlphaFoldDB" id="A0A2K2CX41"/>
<dbReference type="PANTHER" id="PTHR33463">
    <property type="entry name" value="NB-ARC DOMAIN-CONTAINING PROTEIN-RELATED"/>
    <property type="match status" value="1"/>
</dbReference>
<dbReference type="FunCoup" id="A0A2K2CX41">
    <property type="interactions" value="6"/>
</dbReference>
<dbReference type="PANTHER" id="PTHR33463:SF87">
    <property type="entry name" value="OS01G0518651 PROTEIN"/>
    <property type="match status" value="1"/>
</dbReference>
<name>A0A2K2CX41_BRADI</name>
<reference evidence="1" key="2">
    <citation type="submission" date="2017-06" db="EMBL/GenBank/DDBJ databases">
        <title>WGS assembly of Brachypodium distachyon.</title>
        <authorList>
            <consortium name="The International Brachypodium Initiative"/>
            <person name="Lucas S."/>
            <person name="Harmon-Smith M."/>
            <person name="Lail K."/>
            <person name="Tice H."/>
            <person name="Grimwood J."/>
            <person name="Bruce D."/>
            <person name="Barry K."/>
            <person name="Shu S."/>
            <person name="Lindquist E."/>
            <person name="Wang M."/>
            <person name="Pitluck S."/>
            <person name="Vogel J.P."/>
            <person name="Garvin D.F."/>
            <person name="Mockler T.C."/>
            <person name="Schmutz J."/>
            <person name="Rokhsar D."/>
            <person name="Bevan M.W."/>
        </authorList>
    </citation>
    <scope>NUCLEOTIDE SEQUENCE</scope>
    <source>
        <strain evidence="1">Bd21</strain>
    </source>
</reference>
<evidence type="ECO:0000313" key="2">
    <source>
        <dbReference type="EnsemblPlants" id="PNT66597"/>
    </source>
</evidence>
<dbReference type="ExpressionAtlas" id="A0A2K2CX41">
    <property type="expression patterns" value="baseline"/>
</dbReference>
<proteinExistence type="predicted"/>
<evidence type="ECO:0000313" key="1">
    <source>
        <dbReference type="EMBL" id="PNT66597.1"/>
    </source>
</evidence>
<evidence type="ECO:0000313" key="3">
    <source>
        <dbReference type="Proteomes" id="UP000008810"/>
    </source>
</evidence>
<dbReference type="EnsemblPlants" id="PNT66597">
    <property type="protein sequence ID" value="PNT66597"/>
    <property type="gene ID" value="BRADI_3g14540v3"/>
</dbReference>
<sequence>MDRKCLMIFHNGSDHEIDLGASGVPVLDWKNKVLWTFRGRFRLDPTITDKVKSAHLFLSARPWKNKDLSNFVQREAAQFSHDIDPTVITDCWLYLLLLHYDHDNSNDYDQDSHASNYWKSQWISIASKNVKIQNIQAIPKETTSYFLILGKSDPPAALPTQLFEQSINLHVLRLSLCTFSFASPPFICCSNLRFIFIDSCRDEDAVFMGKGDDKQDTEWAFLKRLWVLDIRRTCWDWILSPLKMVLMIELRELNLMDAVAGRSVWGINTLDLTRLCNLQRLRMIRSSTFFTALELLDLSGNSDMEVLPNLSAASGLKVLILDGCNGLQHVEPDTVSASLESCSFDGFGPASRWMSSLQIPEMKVRPSAHDNQELPKVSKISLEGCARLKSVFFRGLPNLEELDLSETAIEALDLEVMQVKKLQRLFLIGCEKLYRVQWLDARNPPLKLLSVDTRGRDGRLMDGDCHRSHSSQKDFVQVVATDARFLRGFGVLGNNFHLHLSSTVSDRKLPETKETRISSSDASDLLSVVGSSSPYVDVLDKLALSFYPLERHIEFANGGCNWELKSGREIMASLMDSAQSFHVHSNSSITAANLEAEYESQFTNLRWCRIEWCSKLRSAFLVDNRFLSTNSFKSIETFWASHLFAAHCIWSRCLSFSTYGTETAPAAFSKLRYIYLHSCPRITFVLPWSFRTLASLETIHITYCGGLATNIEFPSLRNIHLHELPMLQDICETNMSAPVLENIKLRGCWSLRQLPAIHVGRAHDKSPAVVDCEKDWWDKLHWDGLEASRDLFSLRDSHYYKKTIPRGSLLR</sequence>